<dbReference type="Gene3D" id="2.60.120.10">
    <property type="entry name" value="Jelly Rolls"/>
    <property type="match status" value="1"/>
</dbReference>
<evidence type="ECO:0000313" key="3">
    <source>
        <dbReference type="Proteomes" id="UP000598032"/>
    </source>
</evidence>
<dbReference type="InterPro" id="IPR047142">
    <property type="entry name" value="OryJ/VirC-like"/>
</dbReference>
<accession>A0ABM8NTQ6</accession>
<gene>
    <name evidence="2" type="ORF">LMG28140_03864</name>
</gene>
<dbReference type="InterPro" id="IPR014710">
    <property type="entry name" value="RmlC-like_jellyroll"/>
</dbReference>
<dbReference type="InterPro" id="IPR013096">
    <property type="entry name" value="Cupin_2"/>
</dbReference>
<dbReference type="Pfam" id="PF07883">
    <property type="entry name" value="Cupin_2"/>
    <property type="match status" value="1"/>
</dbReference>
<sequence>MTRRLVTGHDANGASVIMSEGESPWGASFSSIPGFAVSMLWATDGAGISATDVFPDSGAPPESWVPGPGGSRLLIATFPPDSVMASDAFDGVAAHREQMEKIPGLAEAFEADNPGMHKTATLDYGVVLSGSIVLELDNGQSRELKANDVVVQRATRHAWRNPGNSPAIVLFVLMGSSYQS</sequence>
<dbReference type="PANTHER" id="PTHR36156">
    <property type="entry name" value="SLR2101 PROTEIN"/>
    <property type="match status" value="1"/>
</dbReference>
<keyword evidence="3" id="KW-1185">Reference proteome</keyword>
<proteinExistence type="predicted"/>
<dbReference type="InterPro" id="IPR011051">
    <property type="entry name" value="RmlC_Cupin_sf"/>
</dbReference>
<protein>
    <recommendedName>
        <fullName evidence="1">Cupin type-2 domain-containing protein</fullName>
    </recommendedName>
</protein>
<dbReference type="CDD" id="cd02231">
    <property type="entry name" value="cupin_BLL6423-like"/>
    <property type="match status" value="1"/>
</dbReference>
<dbReference type="EMBL" id="CAJHCP010000008">
    <property type="protein sequence ID" value="CAD6543057.1"/>
    <property type="molecule type" value="Genomic_DNA"/>
</dbReference>
<organism evidence="2 3">
    <name type="scientific">Paraburkholderia metrosideri</name>
    <dbReference type="NCBI Taxonomy" id="580937"/>
    <lineage>
        <taxon>Bacteria</taxon>
        <taxon>Pseudomonadati</taxon>
        <taxon>Pseudomonadota</taxon>
        <taxon>Betaproteobacteria</taxon>
        <taxon>Burkholderiales</taxon>
        <taxon>Burkholderiaceae</taxon>
        <taxon>Paraburkholderia</taxon>
    </lineage>
</organism>
<dbReference type="RefSeq" id="WP_201643867.1">
    <property type="nucleotide sequence ID" value="NZ_CAJHCP010000008.1"/>
</dbReference>
<evidence type="ECO:0000259" key="1">
    <source>
        <dbReference type="Pfam" id="PF07883"/>
    </source>
</evidence>
<reference evidence="2 3" key="1">
    <citation type="submission" date="2020-10" db="EMBL/GenBank/DDBJ databases">
        <authorList>
            <person name="Peeters C."/>
        </authorList>
    </citation>
    <scope>NUCLEOTIDE SEQUENCE [LARGE SCALE GENOMIC DNA]</scope>
    <source>
        <strain evidence="2 3">LMG 28140</strain>
    </source>
</reference>
<feature type="domain" description="Cupin type-2" evidence="1">
    <location>
        <begin position="117"/>
        <end position="172"/>
    </location>
</feature>
<dbReference type="PANTHER" id="PTHR36156:SF2">
    <property type="entry name" value="CUPIN TYPE-2 DOMAIN-CONTAINING PROTEIN"/>
    <property type="match status" value="1"/>
</dbReference>
<dbReference type="SUPFAM" id="SSF51182">
    <property type="entry name" value="RmlC-like cupins"/>
    <property type="match status" value="1"/>
</dbReference>
<name>A0ABM8NTQ6_9BURK</name>
<dbReference type="Proteomes" id="UP000598032">
    <property type="component" value="Unassembled WGS sequence"/>
</dbReference>
<dbReference type="Gene3D" id="2.20.70.150">
    <property type="match status" value="1"/>
</dbReference>
<evidence type="ECO:0000313" key="2">
    <source>
        <dbReference type="EMBL" id="CAD6543057.1"/>
    </source>
</evidence>
<comment type="caution">
    <text evidence="2">The sequence shown here is derived from an EMBL/GenBank/DDBJ whole genome shotgun (WGS) entry which is preliminary data.</text>
</comment>